<keyword evidence="6" id="KW-0614">Plasmid</keyword>
<reference evidence="6" key="1">
    <citation type="submission" date="2022-07" db="EMBL/GenBank/DDBJ databases">
        <title>Complete Genome Sequence of the Radioresistant Bacterium Deinococcus aetherius ST0316, Isolated from the Air Dust collected in Lower Stratosphere above Japan.</title>
        <authorList>
            <person name="Satoh K."/>
            <person name="Hagiwara K."/>
            <person name="Katsumata K."/>
            <person name="Kubo A."/>
            <person name="Yokobori S."/>
            <person name="Yamagishi A."/>
            <person name="Oono Y."/>
            <person name="Narumi I."/>
        </authorList>
    </citation>
    <scope>NUCLEOTIDE SEQUENCE</scope>
    <source>
        <strain evidence="6">ST0316</strain>
        <plasmid evidence="6">pDAETH-2</plasmid>
    </source>
</reference>
<dbReference type="InterPro" id="IPR028082">
    <property type="entry name" value="Peripla_BP_I"/>
</dbReference>
<geneLocation type="plasmid" evidence="6 7">
    <name>pDAETH-2</name>
</geneLocation>
<dbReference type="EMBL" id="AP026562">
    <property type="protein sequence ID" value="BDP43963.1"/>
    <property type="molecule type" value="Genomic_DNA"/>
</dbReference>
<feature type="signal peptide" evidence="4">
    <location>
        <begin position="1"/>
        <end position="20"/>
    </location>
</feature>
<dbReference type="PANTHER" id="PTHR46847:SF1">
    <property type="entry name" value="D-ALLOSE-BINDING PERIPLASMIC PROTEIN-RELATED"/>
    <property type="match status" value="1"/>
</dbReference>
<keyword evidence="3 4" id="KW-0732">Signal</keyword>
<proteinExistence type="inferred from homology"/>
<evidence type="ECO:0000256" key="1">
    <source>
        <dbReference type="ARBA" id="ARBA00004196"/>
    </source>
</evidence>
<dbReference type="InterPro" id="IPR025997">
    <property type="entry name" value="SBP_2_dom"/>
</dbReference>
<feature type="domain" description="Periplasmic binding protein" evidence="5">
    <location>
        <begin position="28"/>
        <end position="287"/>
    </location>
</feature>
<gene>
    <name evidence="6" type="ORF">DAETH_39320</name>
</gene>
<evidence type="ECO:0000256" key="3">
    <source>
        <dbReference type="ARBA" id="ARBA00022729"/>
    </source>
</evidence>
<sequence length="323" mass="33539">MKKRAALGVTLLALAGLTQAQKDGQAVVGLIVKTDVNPFFVKMKEGARKSAAAAGARLMTAAGTADDDNDSQVAAIQKMVRAGAKTILITPADTQGIVPAIRAARAKGVQVIALDSTTDPKSAVDAIFATDNNKAGYLIGRYAGEMMRGKRAVVAMLDLAPGLSVGIARHNGFLKGFGIDPADPRIVCQQDTNGNKDLARTAMANCLKKNPDINVVYTINEPVAAGAYEAIKAAGDPGKVAIFSVDGGCQGVRDVRAGKITATSQQYPMRMASLGVEAAMTYTKTGKKASGYTDTSVNLIAAKSMSGLKVKDTAFGLNNCWGN</sequence>
<dbReference type="Proteomes" id="UP001064971">
    <property type="component" value="Plasmid pDAETH-2"/>
</dbReference>
<dbReference type="PANTHER" id="PTHR46847">
    <property type="entry name" value="D-ALLOSE-BINDING PERIPLASMIC PROTEIN-RELATED"/>
    <property type="match status" value="1"/>
</dbReference>
<evidence type="ECO:0000256" key="4">
    <source>
        <dbReference type="SAM" id="SignalP"/>
    </source>
</evidence>
<evidence type="ECO:0000313" key="6">
    <source>
        <dbReference type="EMBL" id="BDP43963.1"/>
    </source>
</evidence>
<name>A0ABM8AJG9_9DEIO</name>
<comment type="similarity">
    <text evidence="2">Belongs to the bacterial solute-binding protein 2 family.</text>
</comment>
<dbReference type="SUPFAM" id="SSF53822">
    <property type="entry name" value="Periplasmic binding protein-like I"/>
    <property type="match status" value="1"/>
</dbReference>
<accession>A0ABM8AJG9</accession>
<evidence type="ECO:0000313" key="7">
    <source>
        <dbReference type="Proteomes" id="UP001064971"/>
    </source>
</evidence>
<evidence type="ECO:0000259" key="5">
    <source>
        <dbReference type="Pfam" id="PF13407"/>
    </source>
</evidence>
<protein>
    <submittedName>
        <fullName evidence="6">Sugar ABC transporter substrate-binding protein</fullName>
    </submittedName>
</protein>
<keyword evidence="7" id="KW-1185">Reference proteome</keyword>
<dbReference type="RefSeq" id="WP_264778330.1">
    <property type="nucleotide sequence ID" value="NZ_AP026562.1"/>
</dbReference>
<dbReference type="Pfam" id="PF13407">
    <property type="entry name" value="Peripla_BP_4"/>
    <property type="match status" value="1"/>
</dbReference>
<evidence type="ECO:0000256" key="2">
    <source>
        <dbReference type="ARBA" id="ARBA00007639"/>
    </source>
</evidence>
<comment type="subcellular location">
    <subcellularLocation>
        <location evidence="1">Cell envelope</location>
    </subcellularLocation>
</comment>
<feature type="chain" id="PRO_5045906994" evidence="4">
    <location>
        <begin position="21"/>
        <end position="323"/>
    </location>
</feature>
<dbReference type="Gene3D" id="3.40.50.2300">
    <property type="match status" value="2"/>
</dbReference>
<organism evidence="6 7">
    <name type="scientific">Deinococcus aetherius</name>
    <dbReference type="NCBI Taxonomy" id="200252"/>
    <lineage>
        <taxon>Bacteria</taxon>
        <taxon>Thermotogati</taxon>
        <taxon>Deinococcota</taxon>
        <taxon>Deinococci</taxon>
        <taxon>Deinococcales</taxon>
        <taxon>Deinococcaceae</taxon>
        <taxon>Deinococcus</taxon>
    </lineage>
</organism>